<accession>A0A6L2JNZ4</accession>
<feature type="region of interest" description="Disordered" evidence="1">
    <location>
        <begin position="1"/>
        <end position="23"/>
    </location>
</feature>
<evidence type="ECO:0000313" key="2">
    <source>
        <dbReference type="EMBL" id="GEU38676.1"/>
    </source>
</evidence>
<feature type="compositionally biased region" description="Polar residues" evidence="1">
    <location>
        <begin position="1"/>
        <end position="18"/>
    </location>
</feature>
<reference evidence="2" key="1">
    <citation type="journal article" date="2019" name="Sci. Rep.">
        <title>Draft genome of Tanacetum cinerariifolium, the natural source of mosquito coil.</title>
        <authorList>
            <person name="Yamashiro T."/>
            <person name="Shiraishi A."/>
            <person name="Satake H."/>
            <person name="Nakayama K."/>
        </authorList>
    </citation>
    <scope>NUCLEOTIDE SEQUENCE</scope>
</reference>
<dbReference type="EMBL" id="BKCJ010001081">
    <property type="protein sequence ID" value="GEU38676.1"/>
    <property type="molecule type" value="Genomic_DNA"/>
</dbReference>
<evidence type="ECO:0000256" key="1">
    <source>
        <dbReference type="SAM" id="MobiDB-lite"/>
    </source>
</evidence>
<evidence type="ECO:0008006" key="3">
    <source>
        <dbReference type="Google" id="ProtNLM"/>
    </source>
</evidence>
<name>A0A6L2JNZ4_TANCI</name>
<gene>
    <name evidence="2" type="ORF">Tci_010654</name>
</gene>
<organism evidence="2">
    <name type="scientific">Tanacetum cinerariifolium</name>
    <name type="common">Dalmatian daisy</name>
    <name type="synonym">Chrysanthemum cinerariifolium</name>
    <dbReference type="NCBI Taxonomy" id="118510"/>
    <lineage>
        <taxon>Eukaryota</taxon>
        <taxon>Viridiplantae</taxon>
        <taxon>Streptophyta</taxon>
        <taxon>Embryophyta</taxon>
        <taxon>Tracheophyta</taxon>
        <taxon>Spermatophyta</taxon>
        <taxon>Magnoliopsida</taxon>
        <taxon>eudicotyledons</taxon>
        <taxon>Gunneridae</taxon>
        <taxon>Pentapetalae</taxon>
        <taxon>asterids</taxon>
        <taxon>campanulids</taxon>
        <taxon>Asterales</taxon>
        <taxon>Asteraceae</taxon>
        <taxon>Asteroideae</taxon>
        <taxon>Anthemideae</taxon>
        <taxon>Anthemidinae</taxon>
        <taxon>Tanacetum</taxon>
    </lineage>
</organism>
<dbReference type="AlphaFoldDB" id="A0A6L2JNZ4"/>
<protein>
    <recommendedName>
        <fullName evidence="3">Reverse transcriptase domain-containing protein</fullName>
    </recommendedName>
</protein>
<sequence length="378" mass="43403">MNQNFYNSNSSGFDQSQPPQLPFIHQPPQETSVKILHDQEKAINSVQTFLRKFNRYSFFEMPKVLLLAWDRVSEIKDAFGNKQYKLNDIQELFRKLFNDVQNIHEELVEYINTPSWNRPAFYNNDKDDDEDYTNVITPDFSITDSLSMGDEHLSTIPEKESDELIKSSVENFVPNPSESEDLSDIKSECDVPVCDYFTTFSNSLFDADDDFSSSDDKSFSDENVPKEIYSNPLFDEEIISIKIDLHHFNVESDPIESLLNQGSSIISYPKFDSLLEEFSAELTHIDLIPPRINEADFDLKEEIRLDERLLYDNSSPRPSKEFNSKNSDAIIESFSPSPIPVEDSDPFMEEIDLFLASDGSIPPGINSDYSDSEGIIFF</sequence>
<proteinExistence type="predicted"/>
<comment type="caution">
    <text evidence="2">The sequence shown here is derived from an EMBL/GenBank/DDBJ whole genome shotgun (WGS) entry which is preliminary data.</text>
</comment>